<feature type="transmembrane region" description="Helical" evidence="9">
    <location>
        <begin position="142"/>
        <end position="166"/>
    </location>
</feature>
<evidence type="ECO:0000256" key="7">
    <source>
        <dbReference type="ARBA" id="ARBA00023136"/>
    </source>
</evidence>
<dbReference type="PANTHER" id="PTHR30294:SF38">
    <property type="entry name" value="TRANSPORT PERMEASE PROTEIN"/>
    <property type="match status" value="1"/>
</dbReference>
<dbReference type="PROSITE" id="PS51012">
    <property type="entry name" value="ABC_TM2"/>
    <property type="match status" value="1"/>
</dbReference>
<dbReference type="PIRSF" id="PIRSF006648">
    <property type="entry name" value="DrrB"/>
    <property type="match status" value="1"/>
</dbReference>
<evidence type="ECO:0000256" key="3">
    <source>
        <dbReference type="ARBA" id="ARBA00022448"/>
    </source>
</evidence>
<organism evidence="11 12">
    <name type="scientific">Nocardia arthritidis</name>
    <dbReference type="NCBI Taxonomy" id="228602"/>
    <lineage>
        <taxon>Bacteria</taxon>
        <taxon>Bacillati</taxon>
        <taxon>Actinomycetota</taxon>
        <taxon>Actinomycetes</taxon>
        <taxon>Mycobacteriales</taxon>
        <taxon>Nocardiaceae</taxon>
        <taxon>Nocardia</taxon>
    </lineage>
</organism>
<evidence type="ECO:0000256" key="4">
    <source>
        <dbReference type="ARBA" id="ARBA00022475"/>
    </source>
</evidence>
<evidence type="ECO:0000256" key="2">
    <source>
        <dbReference type="ARBA" id="ARBA00007783"/>
    </source>
</evidence>
<dbReference type="GO" id="GO:0046677">
    <property type="term" value="P:response to antibiotic"/>
    <property type="evidence" value="ECO:0007669"/>
    <property type="project" value="UniProtKB-KW"/>
</dbReference>
<name>A0A6G9YI97_9NOCA</name>
<evidence type="ECO:0000256" key="1">
    <source>
        <dbReference type="ARBA" id="ARBA00004651"/>
    </source>
</evidence>
<keyword evidence="3 9" id="KW-0813">Transport</keyword>
<feature type="transmembrane region" description="Helical" evidence="9">
    <location>
        <begin position="107"/>
        <end position="130"/>
    </location>
</feature>
<feature type="transmembrane region" description="Helical" evidence="9">
    <location>
        <begin position="66"/>
        <end position="86"/>
    </location>
</feature>
<evidence type="ECO:0000256" key="9">
    <source>
        <dbReference type="RuleBase" id="RU361157"/>
    </source>
</evidence>
<evidence type="ECO:0000256" key="8">
    <source>
        <dbReference type="ARBA" id="ARBA00023251"/>
    </source>
</evidence>
<evidence type="ECO:0000256" key="5">
    <source>
        <dbReference type="ARBA" id="ARBA00022692"/>
    </source>
</evidence>
<protein>
    <recommendedName>
        <fullName evidence="9">Transport permease protein</fullName>
    </recommendedName>
</protein>
<dbReference type="KEGG" id="nah:F5544_25390"/>
<evidence type="ECO:0000256" key="6">
    <source>
        <dbReference type="ARBA" id="ARBA00022989"/>
    </source>
</evidence>
<gene>
    <name evidence="11" type="ORF">F5544_25390</name>
</gene>
<dbReference type="InterPro" id="IPR000412">
    <property type="entry name" value="ABC_2_transport"/>
</dbReference>
<proteinExistence type="inferred from homology"/>
<feature type="transmembrane region" description="Helical" evidence="9">
    <location>
        <begin position="173"/>
        <end position="192"/>
    </location>
</feature>
<accession>A0A6G9YI97</accession>
<keyword evidence="6 9" id="KW-1133">Transmembrane helix</keyword>
<sequence>MLLHDSALARVRALSWADLRRIRNDPAQLMVITVLPIGMMAFLTPANKAQLRFSGYFNANGAEQSGPGTIVLFAFFITTLLGASFFREHEWGTWDRLRAAPVRAAEIIVGKSLPTLLFSAVQLTILWVVAFRVFDLHSKGSIGPIAVLTAALAVATWGFGIALVSLCRTIDQLSIMAQLGSLALGGLAGTITPRATLPGWARALSPYTPQYWALKGYQDVILRGEGFGAVVTPCLVLLGVGLVGALLAAFRFRLRHTKIGRS</sequence>
<keyword evidence="8" id="KW-0046">Antibiotic resistance</keyword>
<dbReference type="RefSeq" id="WP_167475541.1">
    <property type="nucleotide sequence ID" value="NZ_CP046172.1"/>
</dbReference>
<dbReference type="InterPro" id="IPR047817">
    <property type="entry name" value="ABC2_TM_bact-type"/>
</dbReference>
<reference evidence="11 12" key="1">
    <citation type="journal article" date="2019" name="ACS Chem. Biol.">
        <title>Identification and Mobilization of a Cryptic Antibiotic Biosynthesis Gene Locus from a Human-Pathogenic Nocardia Isolate.</title>
        <authorList>
            <person name="Herisse M."/>
            <person name="Ishida K."/>
            <person name="Porter J.L."/>
            <person name="Howden B."/>
            <person name="Hertweck C."/>
            <person name="Stinear T.P."/>
            <person name="Pidot S.J."/>
        </authorList>
    </citation>
    <scope>NUCLEOTIDE SEQUENCE [LARGE SCALE GENOMIC DNA]</scope>
    <source>
        <strain evidence="11 12">AUSMDU00012717</strain>
    </source>
</reference>
<dbReference type="AlphaFoldDB" id="A0A6G9YI97"/>
<dbReference type="GO" id="GO:0140359">
    <property type="term" value="F:ABC-type transporter activity"/>
    <property type="evidence" value="ECO:0007669"/>
    <property type="project" value="InterPro"/>
</dbReference>
<evidence type="ECO:0000259" key="10">
    <source>
        <dbReference type="PROSITE" id="PS51012"/>
    </source>
</evidence>
<keyword evidence="7 9" id="KW-0472">Membrane</keyword>
<dbReference type="InterPro" id="IPR013525">
    <property type="entry name" value="ABC2_TM"/>
</dbReference>
<feature type="transmembrane region" description="Helical" evidence="9">
    <location>
        <begin position="29"/>
        <end position="46"/>
    </location>
</feature>
<dbReference type="InterPro" id="IPR051449">
    <property type="entry name" value="ABC-2_transporter_component"/>
</dbReference>
<comment type="similarity">
    <text evidence="2 9">Belongs to the ABC-2 integral membrane protein family.</text>
</comment>
<dbReference type="Pfam" id="PF01061">
    <property type="entry name" value="ABC2_membrane"/>
    <property type="match status" value="1"/>
</dbReference>
<dbReference type="PANTHER" id="PTHR30294">
    <property type="entry name" value="MEMBRANE COMPONENT OF ABC TRANSPORTER YHHJ-RELATED"/>
    <property type="match status" value="1"/>
</dbReference>
<feature type="domain" description="ABC transmembrane type-2" evidence="10">
    <location>
        <begin position="27"/>
        <end position="255"/>
    </location>
</feature>
<evidence type="ECO:0000313" key="11">
    <source>
        <dbReference type="EMBL" id="QIS12932.1"/>
    </source>
</evidence>
<keyword evidence="4 9" id="KW-1003">Cell membrane</keyword>
<evidence type="ECO:0000313" key="12">
    <source>
        <dbReference type="Proteomes" id="UP000503540"/>
    </source>
</evidence>
<dbReference type="EMBL" id="CP046172">
    <property type="protein sequence ID" value="QIS12932.1"/>
    <property type="molecule type" value="Genomic_DNA"/>
</dbReference>
<comment type="subcellular location">
    <subcellularLocation>
        <location evidence="1 9">Cell membrane</location>
        <topology evidence="1 9">Multi-pass membrane protein</topology>
    </subcellularLocation>
</comment>
<dbReference type="Proteomes" id="UP000503540">
    <property type="component" value="Chromosome"/>
</dbReference>
<feature type="transmembrane region" description="Helical" evidence="9">
    <location>
        <begin position="227"/>
        <end position="252"/>
    </location>
</feature>
<keyword evidence="12" id="KW-1185">Reference proteome</keyword>
<keyword evidence="5 9" id="KW-0812">Transmembrane</keyword>
<dbReference type="GO" id="GO:0043190">
    <property type="term" value="C:ATP-binding cassette (ABC) transporter complex"/>
    <property type="evidence" value="ECO:0007669"/>
    <property type="project" value="InterPro"/>
</dbReference>